<evidence type="ECO:0000256" key="1">
    <source>
        <dbReference type="SAM" id="MobiDB-lite"/>
    </source>
</evidence>
<evidence type="ECO:0000313" key="4">
    <source>
        <dbReference type="Proteomes" id="UP001320876"/>
    </source>
</evidence>
<protein>
    <submittedName>
        <fullName evidence="3">Uncharacterized protein</fullName>
    </submittedName>
</protein>
<keyword evidence="2" id="KW-0732">Signal</keyword>
<evidence type="ECO:0000256" key="2">
    <source>
        <dbReference type="SAM" id="SignalP"/>
    </source>
</evidence>
<organism evidence="3 4">
    <name type="scientific">Luteolibacter arcticus</name>
    <dbReference type="NCBI Taxonomy" id="1581411"/>
    <lineage>
        <taxon>Bacteria</taxon>
        <taxon>Pseudomonadati</taxon>
        <taxon>Verrucomicrobiota</taxon>
        <taxon>Verrucomicrobiia</taxon>
        <taxon>Verrucomicrobiales</taxon>
        <taxon>Verrucomicrobiaceae</taxon>
        <taxon>Luteolibacter</taxon>
    </lineage>
</organism>
<dbReference type="Proteomes" id="UP001320876">
    <property type="component" value="Unassembled WGS sequence"/>
</dbReference>
<dbReference type="RefSeq" id="WP_264490255.1">
    <property type="nucleotide sequence ID" value="NZ_JAPDDT010000021.1"/>
</dbReference>
<keyword evidence="4" id="KW-1185">Reference proteome</keyword>
<reference evidence="3 4" key="1">
    <citation type="submission" date="2022-10" db="EMBL/GenBank/DDBJ databases">
        <title>Luteolibacter arcticus strain CCTCC AB 2014275, whole genome shotgun sequencing project.</title>
        <authorList>
            <person name="Zhao G."/>
            <person name="Shen L."/>
        </authorList>
    </citation>
    <scope>NUCLEOTIDE SEQUENCE [LARGE SCALE GENOMIC DNA]</scope>
    <source>
        <strain evidence="3 4">CCTCC AB 2014275</strain>
    </source>
</reference>
<evidence type="ECO:0000313" key="3">
    <source>
        <dbReference type="EMBL" id="MCW1926147.1"/>
    </source>
</evidence>
<proteinExistence type="predicted"/>
<sequence length="257" mass="27138">MKIHHLCLAVVAGSLALHAQQPPAPAPAPAPGTGGETAPATPEEKPGLKIRGLSFQLDAPPAEVFVHDPALGGKIPGVKLDVKNYLNHEFNLQPSQAESLIFTKSADAASIKDTASVVAKTKVPANLKSGIFMFLPGSGKAGDTPFRVLVIEDSKRAFPPGSFKVMNLSPHGVRIQLENKNFDFASGETKVIEDPPVGAANSSAMKAFSSANGQVQRIGSGVWPHPGTKRSLQVLFLNPKTEQVEIRGIRDVAGEDF</sequence>
<comment type="caution">
    <text evidence="3">The sequence shown here is derived from an EMBL/GenBank/DDBJ whole genome shotgun (WGS) entry which is preliminary data.</text>
</comment>
<name>A0ABT3GRM1_9BACT</name>
<feature type="signal peptide" evidence="2">
    <location>
        <begin position="1"/>
        <end position="19"/>
    </location>
</feature>
<feature type="region of interest" description="Disordered" evidence="1">
    <location>
        <begin position="20"/>
        <end position="46"/>
    </location>
</feature>
<gene>
    <name evidence="3" type="ORF">OKA05_26550</name>
</gene>
<accession>A0ABT3GRM1</accession>
<dbReference type="EMBL" id="JAPDDT010000021">
    <property type="protein sequence ID" value="MCW1926147.1"/>
    <property type="molecule type" value="Genomic_DNA"/>
</dbReference>
<feature type="chain" id="PRO_5046901072" evidence="2">
    <location>
        <begin position="20"/>
        <end position="257"/>
    </location>
</feature>